<comment type="caution">
    <text evidence="1">The sequence shown here is derived from an EMBL/GenBank/DDBJ whole genome shotgun (WGS) entry which is preliminary data.</text>
</comment>
<accession>A6DGP8</accession>
<dbReference type="InterPro" id="IPR020483">
    <property type="entry name" value="Uncharacterised_YgbA"/>
</dbReference>
<name>A6DGP8_9BACT</name>
<gene>
    <name evidence="1" type="ORF">LNTAR_23284</name>
</gene>
<dbReference type="Proteomes" id="UP000004947">
    <property type="component" value="Unassembled WGS sequence"/>
</dbReference>
<evidence type="ECO:0008006" key="3">
    <source>
        <dbReference type="Google" id="ProtNLM"/>
    </source>
</evidence>
<keyword evidence="2" id="KW-1185">Reference proteome</keyword>
<sequence length="115" mass="13811">MKKHITFEKQVIATMISIYCRKQHCKSKNLCKDCYQLYRYSTKRLNRCPFGESKPACQYCKVHCYEKAMRQRVRDVMAFAGPRMLYQHPIMSLKHLCQSKFTKAWSLKEYRQNDG</sequence>
<dbReference type="RefSeq" id="WP_007277085.1">
    <property type="nucleotide sequence ID" value="NZ_ABCK01000002.1"/>
</dbReference>
<reference evidence="1 2" key="1">
    <citation type="journal article" date="2010" name="J. Bacteriol.">
        <title>Genome sequence of Lentisphaera araneosa HTCC2155T, the type species of the order Lentisphaerales in the phylum Lentisphaerae.</title>
        <authorList>
            <person name="Thrash J.C."/>
            <person name="Cho J.C."/>
            <person name="Vergin K.L."/>
            <person name="Morris R.M."/>
            <person name="Giovannoni S.J."/>
        </authorList>
    </citation>
    <scope>NUCLEOTIDE SEQUENCE [LARGE SCALE GENOMIC DNA]</scope>
    <source>
        <strain evidence="1 2">HTCC2155</strain>
    </source>
</reference>
<dbReference type="AlphaFoldDB" id="A6DGP8"/>
<dbReference type="eggNOG" id="ENOG5032ZJK">
    <property type="taxonomic scope" value="Bacteria"/>
</dbReference>
<dbReference type="EMBL" id="ABCK01000002">
    <property type="protein sequence ID" value="EDM29365.1"/>
    <property type="molecule type" value="Genomic_DNA"/>
</dbReference>
<organism evidence="1 2">
    <name type="scientific">Lentisphaera araneosa HTCC2155</name>
    <dbReference type="NCBI Taxonomy" id="313628"/>
    <lineage>
        <taxon>Bacteria</taxon>
        <taxon>Pseudomonadati</taxon>
        <taxon>Lentisphaerota</taxon>
        <taxon>Lentisphaeria</taxon>
        <taxon>Lentisphaerales</taxon>
        <taxon>Lentisphaeraceae</taxon>
        <taxon>Lentisphaera</taxon>
    </lineage>
</organism>
<protein>
    <recommendedName>
        <fullName evidence="3">Nitrous oxide-stimulated promoter family protein</fullName>
    </recommendedName>
</protein>
<evidence type="ECO:0000313" key="1">
    <source>
        <dbReference type="EMBL" id="EDM29365.1"/>
    </source>
</evidence>
<proteinExistence type="predicted"/>
<evidence type="ECO:0000313" key="2">
    <source>
        <dbReference type="Proteomes" id="UP000004947"/>
    </source>
</evidence>
<dbReference type="Pfam" id="PF11756">
    <property type="entry name" value="YgbA_NO"/>
    <property type="match status" value="1"/>
</dbReference>
<dbReference type="NCBIfam" id="NF007714">
    <property type="entry name" value="PRK10410.1-2"/>
    <property type="match status" value="1"/>
</dbReference>
<dbReference type="OrthoDB" id="164329at2"/>
<dbReference type="STRING" id="313628.LNTAR_23284"/>